<dbReference type="Proteomes" id="UP000223777">
    <property type="component" value="Unassembled WGS sequence"/>
</dbReference>
<comment type="caution">
    <text evidence="1">The sequence shown here is derived from an EMBL/GenBank/DDBJ whole genome shotgun (WGS) entry which is preliminary data.</text>
</comment>
<accession>A0A2B9PUM4</accession>
<organism evidence="1 2">
    <name type="scientific">Bacillus cereus</name>
    <dbReference type="NCBI Taxonomy" id="1396"/>
    <lineage>
        <taxon>Bacteria</taxon>
        <taxon>Bacillati</taxon>
        <taxon>Bacillota</taxon>
        <taxon>Bacilli</taxon>
        <taxon>Bacillales</taxon>
        <taxon>Bacillaceae</taxon>
        <taxon>Bacillus</taxon>
        <taxon>Bacillus cereus group</taxon>
    </lineage>
</organism>
<dbReference type="RefSeq" id="WP_098765275.1">
    <property type="nucleotide sequence ID" value="NZ_NUIL01000024.1"/>
</dbReference>
<evidence type="ECO:0000313" key="2">
    <source>
        <dbReference type="Proteomes" id="UP000223777"/>
    </source>
</evidence>
<sequence>MIYIEMDKEAVQCHWVYVSQKGANKGQPLKFNLYKKFWYYYKLSFDASKTFEDREFNKSVSIVYEYLFKNIERIAVAKLDEIELIQEEYDTLIAHVFTNKAKLKVEGILNELQKFFENEYERFGNGYLINFGGEIIRWNAYAYVKKLKVNVCPYCNAQFTLTIEPGESPRESGKVRAELDHFISKSRYPIFAMSIYNLVPSCKVCNQSLKHEKETSLMTHFNPFDDNIEGQFKVSRQFKQRKLNISYVDSILGEENEIEITILPSKLGYPYIRDLKQREFNRKVNNNVKMFRLKAVYNQHKEFIQENILKARIYNEIYLNQLEFDFPLIIKNENDLKTLLIKPSIEFTNNILSKALSDILNEEIFINKK</sequence>
<protein>
    <recommendedName>
        <fullName evidence="3">HNH endonuclease</fullName>
    </recommendedName>
</protein>
<proteinExistence type="predicted"/>
<gene>
    <name evidence="1" type="ORF">CN984_17650</name>
</gene>
<dbReference type="AlphaFoldDB" id="A0A2B9PUM4"/>
<evidence type="ECO:0000313" key="1">
    <source>
        <dbReference type="EMBL" id="PGO26397.1"/>
    </source>
</evidence>
<dbReference type="Gene3D" id="1.10.30.50">
    <property type="match status" value="1"/>
</dbReference>
<name>A0A2B9PUM4_BACCE</name>
<dbReference type="EMBL" id="NUIL01000024">
    <property type="protein sequence ID" value="PGO26397.1"/>
    <property type="molecule type" value="Genomic_DNA"/>
</dbReference>
<evidence type="ECO:0008006" key="3">
    <source>
        <dbReference type="Google" id="ProtNLM"/>
    </source>
</evidence>
<reference evidence="1 2" key="1">
    <citation type="submission" date="2017-09" db="EMBL/GenBank/DDBJ databases">
        <title>Large-scale bioinformatics analysis of Bacillus genomes uncovers conserved roles of natural products in bacterial physiology.</title>
        <authorList>
            <consortium name="Agbiome Team Llc"/>
            <person name="Bleich R.M."/>
            <person name="Grubbs K.J."/>
            <person name="Santa Maria K.C."/>
            <person name="Allen S.E."/>
            <person name="Farag S."/>
            <person name="Shank E.A."/>
            <person name="Bowers A."/>
        </authorList>
    </citation>
    <scope>NUCLEOTIDE SEQUENCE [LARGE SCALE GENOMIC DNA]</scope>
    <source>
        <strain evidence="1 2">AFS050027</strain>
    </source>
</reference>